<dbReference type="EMBL" id="CAJPEV010001394">
    <property type="protein sequence ID" value="CAG0892406.1"/>
    <property type="molecule type" value="Genomic_DNA"/>
</dbReference>
<dbReference type="PANTHER" id="PTHR37860:SF2">
    <property type="entry name" value="VITELLOGENIN DOMAIN-CONTAINING PROTEIN"/>
    <property type="match status" value="1"/>
</dbReference>
<evidence type="ECO:0000313" key="1">
    <source>
        <dbReference type="EMBL" id="CAD7247254.1"/>
    </source>
</evidence>
<dbReference type="SUPFAM" id="SSF53300">
    <property type="entry name" value="vWA-like"/>
    <property type="match status" value="1"/>
</dbReference>
<reference evidence="1" key="1">
    <citation type="submission" date="2020-11" db="EMBL/GenBank/DDBJ databases">
        <authorList>
            <person name="Tran Van P."/>
        </authorList>
    </citation>
    <scope>NUCLEOTIDE SEQUENCE</scope>
</reference>
<protein>
    <submittedName>
        <fullName evidence="1">Uncharacterized protein</fullName>
    </submittedName>
</protein>
<gene>
    <name evidence="1" type="ORF">DSTB1V02_LOCUS7088</name>
</gene>
<evidence type="ECO:0000313" key="2">
    <source>
        <dbReference type="Proteomes" id="UP000677054"/>
    </source>
</evidence>
<dbReference type="Proteomes" id="UP000677054">
    <property type="component" value="Unassembled WGS sequence"/>
</dbReference>
<sequence>MCAADMMAMTNRANIQQATCQSAAAYVASCRAVGVDLWMPPKCVRKQMIRYMRAVRCELEDGSVLIAGENVTYDNNSPKSADIVLALDGNECLEPAKLSGLIKNIETELNAKGINDNRYAFIRWNMDSSPYVQVIDGKHFTNQRNLQRELDNMELTGVTNGQGDLYEVIEFAAKLPFRAGVGKSLVIVSCEECGSSNTQAYADTLNILLEADMRLHLLYPTKIGLKGEKVAKPLDAPVGFDDGKVFTLKDSRELRGDLNLKERLAIEKDFCMPLAIETKGSVFTMNLLRDRPNRIKKLWSVVGQRLSETGLPSPCLRCDCVPDRSGMGRTMCHPCIPPSLSDFFAENIKGTINSPSNKSDKFFEETLTVRHGIPL</sequence>
<dbReference type="GO" id="GO:0032991">
    <property type="term" value="C:protein-containing complex"/>
    <property type="evidence" value="ECO:0007669"/>
    <property type="project" value="UniProtKB-ARBA"/>
</dbReference>
<dbReference type="PANTHER" id="PTHR37860">
    <property type="entry name" value="AGAP008810-PA"/>
    <property type="match status" value="1"/>
</dbReference>
<organism evidence="1">
    <name type="scientific">Darwinula stevensoni</name>
    <dbReference type="NCBI Taxonomy" id="69355"/>
    <lineage>
        <taxon>Eukaryota</taxon>
        <taxon>Metazoa</taxon>
        <taxon>Ecdysozoa</taxon>
        <taxon>Arthropoda</taxon>
        <taxon>Crustacea</taxon>
        <taxon>Oligostraca</taxon>
        <taxon>Ostracoda</taxon>
        <taxon>Podocopa</taxon>
        <taxon>Podocopida</taxon>
        <taxon>Darwinulocopina</taxon>
        <taxon>Darwinuloidea</taxon>
        <taxon>Darwinulidae</taxon>
        <taxon>Darwinula</taxon>
    </lineage>
</organism>
<accession>A0A7R9A5N0</accession>
<keyword evidence="2" id="KW-1185">Reference proteome</keyword>
<dbReference type="OrthoDB" id="6484170at2759"/>
<name>A0A7R9A5N0_9CRUS</name>
<dbReference type="EMBL" id="LR900911">
    <property type="protein sequence ID" value="CAD7247254.1"/>
    <property type="molecule type" value="Genomic_DNA"/>
</dbReference>
<dbReference type="InterPro" id="IPR036465">
    <property type="entry name" value="vWFA_dom_sf"/>
</dbReference>
<feature type="non-terminal residue" evidence="1">
    <location>
        <position position="375"/>
    </location>
</feature>
<dbReference type="AlphaFoldDB" id="A0A7R9A5N0"/>
<proteinExistence type="predicted"/>